<dbReference type="EMBL" id="LKCN02000019">
    <property type="protein sequence ID" value="RCI08497.1"/>
    <property type="molecule type" value="Genomic_DNA"/>
</dbReference>
<keyword evidence="3" id="KW-1185">Reference proteome</keyword>
<protein>
    <submittedName>
        <fullName evidence="2">Uncharacterized protein</fullName>
    </submittedName>
</protein>
<dbReference type="AlphaFoldDB" id="A0A367L268"/>
<proteinExistence type="predicted"/>
<accession>A0A367L268</accession>
<comment type="caution">
    <text evidence="2">The sequence shown here is derived from an EMBL/GenBank/DDBJ whole genome shotgun (WGS) entry which is preliminary data.</text>
</comment>
<organism evidence="2 3">
    <name type="scientific">Ophiocordyceps polyrhachis-furcata BCC 54312</name>
    <dbReference type="NCBI Taxonomy" id="1330021"/>
    <lineage>
        <taxon>Eukaryota</taxon>
        <taxon>Fungi</taxon>
        <taxon>Dikarya</taxon>
        <taxon>Ascomycota</taxon>
        <taxon>Pezizomycotina</taxon>
        <taxon>Sordariomycetes</taxon>
        <taxon>Hypocreomycetidae</taxon>
        <taxon>Hypocreales</taxon>
        <taxon>Ophiocordycipitaceae</taxon>
        <taxon>Ophiocordyceps</taxon>
    </lineage>
</organism>
<dbReference type="Proteomes" id="UP000253664">
    <property type="component" value="Unassembled WGS sequence"/>
</dbReference>
<sequence>MLSFTTDCHIGKAFRRRHLSVSGRHANQSIRRSETANFGAPLPARAAGRQQPVLTDGHDRAVILRPHIHCEVTAGTLGRPTGEMPHCLCSDGSTKRCKVTSADAGFPGREKMTLDTRWPASSLKGMVANVVGLPGFIATRPKWMVPPRRRSMVHLAHGDAAGGDEHVGLSEASSERLLQRAGLVPCDAEVDDVEAPFLGGRDDRYAVRVADLAQSQRSGLDVLDNLVSGGQDADDGPSVDLDLGHADGREESDFAPDAGYLLALLRGARRQGGASSDSRDLAFPERLHLAGSRVRDGGDWEDSRHVSILGGDDGVTVDDTCPESGDVLPGLDGLGHN</sequence>
<name>A0A367L268_9HYPO</name>
<evidence type="ECO:0000313" key="3">
    <source>
        <dbReference type="Proteomes" id="UP000253664"/>
    </source>
</evidence>
<reference evidence="2 3" key="1">
    <citation type="journal article" date="2015" name="BMC Genomics">
        <title>Insights from the genome of Ophiocordyceps polyrhachis-furcata to pathogenicity and host specificity in insect fungi.</title>
        <authorList>
            <person name="Wichadakul D."/>
            <person name="Kobmoo N."/>
            <person name="Ingsriswang S."/>
            <person name="Tangphatsornruang S."/>
            <person name="Chantasingh D."/>
            <person name="Luangsa-ard J.J."/>
            <person name="Eurwilaichitr L."/>
        </authorList>
    </citation>
    <scope>NUCLEOTIDE SEQUENCE [LARGE SCALE GENOMIC DNA]</scope>
    <source>
        <strain evidence="2 3">BCC 54312</strain>
    </source>
</reference>
<evidence type="ECO:0000256" key="1">
    <source>
        <dbReference type="SAM" id="MobiDB-lite"/>
    </source>
</evidence>
<gene>
    <name evidence="2" type="ORF">L249_8987</name>
</gene>
<feature type="region of interest" description="Disordered" evidence="1">
    <location>
        <begin position="311"/>
        <end position="337"/>
    </location>
</feature>
<evidence type="ECO:0000313" key="2">
    <source>
        <dbReference type="EMBL" id="RCI08497.1"/>
    </source>
</evidence>